<dbReference type="Gene3D" id="2.30.30.140">
    <property type="match status" value="3"/>
</dbReference>
<dbReference type="PROSITE" id="PS50304">
    <property type="entry name" value="TUDOR"/>
    <property type="match status" value="3"/>
</dbReference>
<organism evidence="3 4">
    <name type="scientific">Araneus ventricosus</name>
    <name type="common">Orbweaver spider</name>
    <name type="synonym">Epeira ventricosa</name>
    <dbReference type="NCBI Taxonomy" id="182803"/>
    <lineage>
        <taxon>Eukaryota</taxon>
        <taxon>Metazoa</taxon>
        <taxon>Ecdysozoa</taxon>
        <taxon>Arthropoda</taxon>
        <taxon>Chelicerata</taxon>
        <taxon>Arachnida</taxon>
        <taxon>Araneae</taxon>
        <taxon>Araneomorphae</taxon>
        <taxon>Entelegynae</taxon>
        <taxon>Araneoidea</taxon>
        <taxon>Araneidae</taxon>
        <taxon>Araneus</taxon>
    </lineage>
</organism>
<feature type="domain" description="Tudor" evidence="2">
    <location>
        <begin position="170"/>
        <end position="228"/>
    </location>
</feature>
<dbReference type="Proteomes" id="UP000499080">
    <property type="component" value="Unassembled WGS sequence"/>
</dbReference>
<evidence type="ECO:0000313" key="3">
    <source>
        <dbReference type="EMBL" id="GBO12385.1"/>
    </source>
</evidence>
<feature type="region of interest" description="Disordered" evidence="1">
    <location>
        <begin position="56"/>
        <end position="110"/>
    </location>
</feature>
<dbReference type="Pfam" id="PF00567">
    <property type="entry name" value="TUDOR"/>
    <property type="match status" value="3"/>
</dbReference>
<reference evidence="3 4" key="1">
    <citation type="journal article" date="2019" name="Sci. Rep.">
        <title>Orb-weaving spider Araneus ventricosus genome elucidates the spidroin gene catalogue.</title>
        <authorList>
            <person name="Kono N."/>
            <person name="Nakamura H."/>
            <person name="Ohtoshi R."/>
            <person name="Moran D.A.P."/>
            <person name="Shinohara A."/>
            <person name="Yoshida Y."/>
            <person name="Fujiwara M."/>
            <person name="Mori M."/>
            <person name="Tomita M."/>
            <person name="Arakawa K."/>
        </authorList>
    </citation>
    <scope>NUCLEOTIDE SEQUENCE [LARGE SCALE GENOMIC DNA]</scope>
</reference>
<accession>A0A4Y2UGZ8</accession>
<name>A0A4Y2UGZ8_ARAVE</name>
<dbReference type="PANTHER" id="PTHR22948:SF72">
    <property type="entry name" value="TUDOR DOMAIN-CONTAINING PROTEIN"/>
    <property type="match status" value="1"/>
</dbReference>
<comment type="caution">
    <text evidence="3">The sequence shown here is derived from an EMBL/GenBank/DDBJ whole genome shotgun (WGS) entry which is preliminary data.</text>
</comment>
<proteinExistence type="predicted"/>
<dbReference type="SUPFAM" id="SSF63748">
    <property type="entry name" value="Tudor/PWWP/MBT"/>
    <property type="match status" value="3"/>
</dbReference>
<feature type="domain" description="Tudor" evidence="2">
    <location>
        <begin position="382"/>
        <end position="440"/>
    </location>
</feature>
<dbReference type="PANTHER" id="PTHR22948">
    <property type="entry name" value="TUDOR DOMAIN CONTAINING PROTEIN"/>
    <property type="match status" value="1"/>
</dbReference>
<dbReference type="Gene3D" id="2.40.50.90">
    <property type="match status" value="3"/>
</dbReference>
<evidence type="ECO:0000313" key="4">
    <source>
        <dbReference type="Proteomes" id="UP000499080"/>
    </source>
</evidence>
<dbReference type="FunFam" id="2.30.30.140:FF:000018">
    <property type="entry name" value="Serine/threonine-protein kinase 31"/>
    <property type="match status" value="3"/>
</dbReference>
<feature type="compositionally biased region" description="Polar residues" evidence="1">
    <location>
        <begin position="85"/>
        <end position="96"/>
    </location>
</feature>
<dbReference type="AlphaFoldDB" id="A0A4Y2UGZ8"/>
<protein>
    <submittedName>
        <fullName evidence="3">Tudor domain-containing protein 1</fullName>
    </submittedName>
</protein>
<gene>
    <name evidence="3" type="primary">TDRD1_0</name>
    <name evidence="3" type="ORF">AVEN_31127_1</name>
</gene>
<dbReference type="InterPro" id="IPR002999">
    <property type="entry name" value="Tudor"/>
</dbReference>
<sequence>MKSTTTTKKKNGKATVYPPTLNYLDFSGIWKSVFPEHAGAGLRGFQEHVKKREETIPVSNEFKQPRGGYQDSVKFDSSGPPRNKQPFNKSERSFSSPVKEERRETQSYGKSFDVTSIPPKAYRNVYVSHVVSPSEFYCQVEEESTKLQVLMKSIEDTYSSLNDNEMKLYNLAVDSPCCAMFQDDEAWYRAQIKEVGPKTCNVYFIDYGNTDDVPISKIKELQREFFNLPPQAICCKSYNVSPKSGNWSDEDIDAFIEMTLEKSFVAQFVESDENGTYSVNLVSIGKLQDDVLNKEFVSLGHGRLEDASKIIAMNSHTVSSNLTFPIPVVNLGSLENVTVTFGLNPGEVFCQLKSSEKDFKKMMFEMQDYYEKVSVAEAMIDRPHPGMICVCQFSLDSVWYRGEIKKVEKNSLDVLYVDYGNKEIVDKKKIRSITQDLTLLPIQGIKCRLRGIKPPGKTWTVNNNLGQYFEGDVQCRFISKLEDSYLVDMTCNKENVAQKLVKDGLASADGPLEKQEVLPQTVKAAKPQLVTAILLKREMAFVSGQLLSVTVSFVESPFKFWCQLVDEADLLEKLMSDIESQYMNEGAHPIDAAALAPGAYCMAKYSADEAWYRARVKSCGLEKYEVVFIDYGNSEATSLDQLAAILPEFLTTPPLCFECRLARAPPKCDSNKTEEFQAAVEEAEEITAKVESAINDIYIMTLLFEKDGEEVNLSDHLFGFHEDTSTSLSAGVFIMVIMQTILLGFQF</sequence>
<dbReference type="SMART" id="SM00333">
    <property type="entry name" value="TUDOR"/>
    <property type="match status" value="3"/>
</dbReference>
<evidence type="ECO:0000256" key="1">
    <source>
        <dbReference type="SAM" id="MobiDB-lite"/>
    </source>
</evidence>
<evidence type="ECO:0000259" key="2">
    <source>
        <dbReference type="PROSITE" id="PS50304"/>
    </source>
</evidence>
<keyword evidence="4" id="KW-1185">Reference proteome</keyword>
<dbReference type="OrthoDB" id="6433034at2759"/>
<dbReference type="InterPro" id="IPR035437">
    <property type="entry name" value="SNase_OB-fold_sf"/>
</dbReference>
<dbReference type="GO" id="GO:0005737">
    <property type="term" value="C:cytoplasm"/>
    <property type="evidence" value="ECO:0007669"/>
    <property type="project" value="UniProtKB-ARBA"/>
</dbReference>
<feature type="domain" description="Tudor" evidence="2">
    <location>
        <begin position="594"/>
        <end position="652"/>
    </location>
</feature>
<dbReference type="SUPFAM" id="SSF50199">
    <property type="entry name" value="Staphylococcal nuclease"/>
    <property type="match status" value="1"/>
</dbReference>
<dbReference type="EMBL" id="BGPR01036942">
    <property type="protein sequence ID" value="GBO12385.1"/>
    <property type="molecule type" value="Genomic_DNA"/>
</dbReference>
<dbReference type="InterPro" id="IPR050621">
    <property type="entry name" value="Tudor_domain_containing"/>
</dbReference>